<dbReference type="Pfam" id="PF03706">
    <property type="entry name" value="LPG_synthase_TM"/>
    <property type="match status" value="1"/>
</dbReference>
<feature type="transmembrane region" description="Helical" evidence="7">
    <location>
        <begin position="9"/>
        <end position="27"/>
    </location>
</feature>
<reference evidence="9" key="1">
    <citation type="submission" date="2019-10" db="EMBL/GenBank/DDBJ databases">
        <title>Lacipirellula parvula gen. nov., sp. nov., representing a lineage of planctomycetes widespread in freshwater anoxic habitats, and description of the family Lacipirellulaceae.</title>
        <authorList>
            <person name="Dedysh S.N."/>
            <person name="Kulichevskaya I.S."/>
            <person name="Beletsky A.V."/>
            <person name="Rakitin A.L."/>
            <person name="Mardanov A.V."/>
            <person name="Ivanova A.A."/>
            <person name="Saltykova V.X."/>
            <person name="Rijpstra W.I.C."/>
            <person name="Sinninghe Damste J.S."/>
            <person name="Ravin N.V."/>
        </authorList>
    </citation>
    <scope>NUCLEOTIDE SEQUENCE [LARGE SCALE GENOMIC DNA]</scope>
    <source>
        <strain evidence="9">PX69</strain>
    </source>
</reference>
<dbReference type="KEGG" id="lpav:PLANPX_2895"/>
<dbReference type="RefSeq" id="WP_152099094.1">
    <property type="nucleotide sequence ID" value="NZ_AP021861.1"/>
</dbReference>
<dbReference type="PANTHER" id="PTHR39087:SF2">
    <property type="entry name" value="UPF0104 MEMBRANE PROTEIN MJ1595"/>
    <property type="match status" value="1"/>
</dbReference>
<dbReference type="EMBL" id="AP021861">
    <property type="protein sequence ID" value="BBO33283.1"/>
    <property type="molecule type" value="Genomic_DNA"/>
</dbReference>
<name>A0A5K7XGB8_9BACT</name>
<keyword evidence="3 7" id="KW-0812">Transmembrane</keyword>
<comment type="subcellular location">
    <subcellularLocation>
        <location evidence="1">Cell membrane</location>
        <topology evidence="1">Multi-pass membrane protein</topology>
    </subcellularLocation>
</comment>
<feature type="transmembrane region" description="Helical" evidence="7">
    <location>
        <begin position="280"/>
        <end position="299"/>
    </location>
</feature>
<feature type="compositionally biased region" description="Polar residues" evidence="6">
    <location>
        <begin position="348"/>
        <end position="359"/>
    </location>
</feature>
<dbReference type="PANTHER" id="PTHR39087">
    <property type="entry name" value="UPF0104 MEMBRANE PROTEIN MJ1595"/>
    <property type="match status" value="1"/>
</dbReference>
<feature type="transmembrane region" description="Helical" evidence="7">
    <location>
        <begin position="157"/>
        <end position="176"/>
    </location>
</feature>
<organism evidence="8 9">
    <name type="scientific">Lacipirellula parvula</name>
    <dbReference type="NCBI Taxonomy" id="2650471"/>
    <lineage>
        <taxon>Bacteria</taxon>
        <taxon>Pseudomonadati</taxon>
        <taxon>Planctomycetota</taxon>
        <taxon>Planctomycetia</taxon>
        <taxon>Pirellulales</taxon>
        <taxon>Lacipirellulaceae</taxon>
        <taxon>Lacipirellula</taxon>
    </lineage>
</organism>
<feature type="transmembrane region" description="Helical" evidence="7">
    <location>
        <begin position="250"/>
        <end position="268"/>
    </location>
</feature>
<feature type="transmembrane region" description="Helical" evidence="7">
    <location>
        <begin position="221"/>
        <end position="244"/>
    </location>
</feature>
<keyword evidence="2" id="KW-1003">Cell membrane</keyword>
<dbReference type="AlphaFoldDB" id="A0A5K7XGB8"/>
<evidence type="ECO:0008006" key="10">
    <source>
        <dbReference type="Google" id="ProtNLM"/>
    </source>
</evidence>
<dbReference type="GO" id="GO:0005886">
    <property type="term" value="C:plasma membrane"/>
    <property type="evidence" value="ECO:0007669"/>
    <property type="project" value="UniProtKB-SubCell"/>
</dbReference>
<evidence type="ECO:0000256" key="4">
    <source>
        <dbReference type="ARBA" id="ARBA00022989"/>
    </source>
</evidence>
<dbReference type="NCBIfam" id="TIGR00374">
    <property type="entry name" value="flippase-like domain"/>
    <property type="match status" value="1"/>
</dbReference>
<evidence type="ECO:0000256" key="6">
    <source>
        <dbReference type="SAM" id="MobiDB-lite"/>
    </source>
</evidence>
<feature type="transmembrane region" description="Helical" evidence="7">
    <location>
        <begin position="305"/>
        <end position="324"/>
    </location>
</feature>
<evidence type="ECO:0000256" key="2">
    <source>
        <dbReference type="ARBA" id="ARBA00022475"/>
    </source>
</evidence>
<keyword evidence="5 7" id="KW-0472">Membrane</keyword>
<gene>
    <name evidence="8" type="ORF">PLANPX_2895</name>
</gene>
<evidence type="ECO:0000256" key="5">
    <source>
        <dbReference type="ARBA" id="ARBA00023136"/>
    </source>
</evidence>
<proteinExistence type="predicted"/>
<evidence type="ECO:0000256" key="3">
    <source>
        <dbReference type="ARBA" id="ARBA00022692"/>
    </source>
</evidence>
<feature type="region of interest" description="Disordered" evidence="6">
    <location>
        <begin position="332"/>
        <end position="359"/>
    </location>
</feature>
<keyword evidence="9" id="KW-1185">Reference proteome</keyword>
<keyword evidence="4 7" id="KW-1133">Transmembrane helix</keyword>
<evidence type="ECO:0000313" key="9">
    <source>
        <dbReference type="Proteomes" id="UP000326837"/>
    </source>
</evidence>
<accession>A0A5K7XGB8</accession>
<sequence length="359" mass="38460">MKHWTPARALQLTIAIGITIAFLYLAFRRVDPREFWSAVLQASPVLVAAACASCGAGLVVRVTRWWWMLRQTQPAVAWRNCFTPFMGCLALNNLLPFRAGDVVRVVAFRERLGVTSSTLLATLAVERVLDAFCLLALFASFLPYLSRSILPPAGQTALVVLAAATITCGLLALFALRPLRKLLGWIATLGIVERRPFAGKTLHYIDGVFASMQDVVGPRSLVALLFLSAAVWLFEGGIFFFVAWSLGITAPPVAAWIAMTLASLSTLIPSSPGYVGPYHYFAILGISTFGVADHHAAAFAVVSHAILYLMITLWGGGLLIAAGGSSRLRKASELSAGGDSPADEPIGDTTTQRSITVNG</sequence>
<dbReference type="Proteomes" id="UP000326837">
    <property type="component" value="Chromosome"/>
</dbReference>
<feature type="transmembrane region" description="Helical" evidence="7">
    <location>
        <begin position="39"/>
        <end position="60"/>
    </location>
</feature>
<feature type="transmembrane region" description="Helical" evidence="7">
    <location>
        <begin position="128"/>
        <end position="145"/>
    </location>
</feature>
<dbReference type="InterPro" id="IPR022791">
    <property type="entry name" value="L-PG_synthase/AglD"/>
</dbReference>
<evidence type="ECO:0000256" key="1">
    <source>
        <dbReference type="ARBA" id="ARBA00004651"/>
    </source>
</evidence>
<evidence type="ECO:0000313" key="8">
    <source>
        <dbReference type="EMBL" id="BBO33283.1"/>
    </source>
</evidence>
<evidence type="ECO:0000256" key="7">
    <source>
        <dbReference type="SAM" id="Phobius"/>
    </source>
</evidence>
<protein>
    <recommendedName>
        <fullName evidence="10">Flippase-like domain-containing protein</fullName>
    </recommendedName>
</protein>